<keyword evidence="1" id="KW-1133">Transmembrane helix</keyword>
<dbReference type="RefSeq" id="WP_031473592.1">
    <property type="nucleotide sequence ID" value="NZ_FOZC01000012.1"/>
</dbReference>
<reference evidence="2" key="1">
    <citation type="submission" date="2016-10" db="EMBL/GenBank/DDBJ databases">
        <authorList>
            <person name="de Groot N.N."/>
        </authorList>
    </citation>
    <scope>NUCLEOTIDE SEQUENCE [LARGE SCALE GENOMIC DNA]</scope>
    <source>
        <strain evidence="2">F</strain>
    </source>
</reference>
<sequence>MRNSVYAVRTTKHRENIFQDNQGRVEGTGTAAKKGLNASLSVEASLVISLTLLFFAVLMNGILGIHRRSVEEMILAEGVEKNAVFEETAELEEGRTRNDITESENAKVHCFYGCGGAEITYGRRGLFHVVGNVRDQHEIEISMRIYDPENMLRLQTAILKGR</sequence>
<proteinExistence type="predicted"/>
<evidence type="ECO:0000256" key="1">
    <source>
        <dbReference type="SAM" id="Phobius"/>
    </source>
</evidence>
<gene>
    <name evidence="2" type="ORF">SAMN02910262_02017</name>
</gene>
<dbReference type="AlphaFoldDB" id="A0A1I6JWG6"/>
<keyword evidence="1" id="KW-0472">Membrane</keyword>
<dbReference type="EMBL" id="FOZC01000012">
    <property type="protein sequence ID" value="SFR83238.1"/>
    <property type="molecule type" value="Genomic_DNA"/>
</dbReference>
<feature type="transmembrane region" description="Helical" evidence="1">
    <location>
        <begin position="44"/>
        <end position="65"/>
    </location>
</feature>
<organism evidence="2">
    <name type="scientific">[Clostridium] aminophilum</name>
    <dbReference type="NCBI Taxonomy" id="1526"/>
    <lineage>
        <taxon>Bacteria</taxon>
        <taxon>Bacillati</taxon>
        <taxon>Bacillota</taxon>
        <taxon>Clostridia</taxon>
        <taxon>Lachnospirales</taxon>
        <taxon>Lachnospiraceae</taxon>
    </lineage>
</organism>
<keyword evidence="1" id="KW-0812">Transmembrane</keyword>
<dbReference type="Proteomes" id="UP000214760">
    <property type="component" value="Unassembled WGS sequence"/>
</dbReference>
<protein>
    <submittedName>
        <fullName evidence="2">Uncharacterized protein</fullName>
    </submittedName>
</protein>
<name>A0A1I6JWG6_9FIRM</name>
<evidence type="ECO:0000313" key="2">
    <source>
        <dbReference type="EMBL" id="SFR83238.1"/>
    </source>
</evidence>
<accession>A0A1I6JWG6</accession>